<sequence>MKYFGILALALAACVVITNAQSHNSLWGSIGPGDNLLDRQIIKKSYKFLRIVTQDYTFPPPGAVLGRMITGIRVTDQYTNGKGGYASLYAGGPGNPSVTIHFKSQRNHGFNFIVEIFGR</sequence>
<organism evidence="2">
    <name type="scientific">Dolopus genitalis</name>
    <name type="common">Giant Australian assassin fly</name>
    <name type="synonym">Asilus genitalis</name>
    <dbReference type="NCBI Taxonomy" id="2488630"/>
    <lineage>
        <taxon>Eukaryota</taxon>
        <taxon>Metazoa</taxon>
        <taxon>Ecdysozoa</taxon>
        <taxon>Arthropoda</taxon>
        <taxon>Hexapoda</taxon>
        <taxon>Insecta</taxon>
        <taxon>Pterygota</taxon>
        <taxon>Neoptera</taxon>
        <taxon>Endopterygota</taxon>
        <taxon>Diptera</taxon>
        <taxon>Brachycera</taxon>
        <taxon>Muscomorpha</taxon>
        <taxon>Asiloidea</taxon>
        <taxon>Asilidae</taxon>
        <taxon>Asilinae</taxon>
        <taxon>Dolopus</taxon>
    </lineage>
</organism>
<name>A0A3G5BIB8_DOLGE</name>
<dbReference type="InterPro" id="IPR031734">
    <property type="entry name" value="MBF2"/>
</dbReference>
<dbReference type="AlphaFoldDB" id="A0A3G5BIB8"/>
<feature type="chain" id="PRO_5018030262" evidence="1">
    <location>
        <begin position="21"/>
        <end position="119"/>
    </location>
</feature>
<feature type="signal peptide" evidence="1">
    <location>
        <begin position="1"/>
        <end position="20"/>
    </location>
</feature>
<dbReference type="PANTHER" id="PTHR37685">
    <property type="entry name" value="GEO11136P1-RELATED"/>
    <property type="match status" value="1"/>
</dbReference>
<accession>A0A3G5BIB8</accession>
<dbReference type="PANTHER" id="PTHR37685:SF1">
    <property type="entry name" value="GEO11136P1-RELATED"/>
    <property type="match status" value="1"/>
</dbReference>
<dbReference type="EMBL" id="MK075125">
    <property type="protein sequence ID" value="AYV99528.1"/>
    <property type="molecule type" value="mRNA"/>
</dbReference>
<keyword evidence="1" id="KW-0732">Signal</keyword>
<dbReference type="Pfam" id="PF15868">
    <property type="entry name" value="MBF2"/>
    <property type="match status" value="1"/>
</dbReference>
<evidence type="ECO:0000256" key="1">
    <source>
        <dbReference type="SAM" id="SignalP"/>
    </source>
</evidence>
<protein>
    <submittedName>
        <fullName evidence="2">Venom polypeptide</fullName>
    </submittedName>
</protein>
<reference evidence="2" key="1">
    <citation type="journal article" date="2018" name="Toxins">
        <title>Buzz kill: function and proteomic composition of venom from the giant assassin fly Dolopus genitalis (Diptera: Asilidae).</title>
        <authorList>
            <person name="Walker A.A."/>
            <person name="Dobson J."/>
            <person name="Jin J."/>
            <person name="Robinson S.D."/>
            <person name="Herzig V."/>
            <person name="Vetter I."/>
            <person name="King G.F."/>
            <person name="Fry B.G."/>
        </authorList>
    </citation>
    <scope>NUCLEOTIDE SEQUENCE</scope>
    <source>
        <strain evidence="2">U-Asilidin11-Dg7</strain>
        <tissue evidence="2">Venom/thoracic glands</tissue>
    </source>
</reference>
<evidence type="ECO:0000313" key="2">
    <source>
        <dbReference type="EMBL" id="AYV99528.1"/>
    </source>
</evidence>
<proteinExistence type="evidence at transcript level"/>